<dbReference type="GO" id="GO:1900376">
    <property type="term" value="P:regulation of secondary metabolite biosynthetic process"/>
    <property type="evidence" value="ECO:0007669"/>
    <property type="project" value="TreeGrafter"/>
</dbReference>
<feature type="binding site" evidence="7">
    <location>
        <position position="99"/>
    </location>
    <ligand>
        <name>Zn(2+)</name>
        <dbReference type="ChEBI" id="CHEBI:29105"/>
    </ligand>
</feature>
<dbReference type="GO" id="GO:0045892">
    <property type="term" value="P:negative regulation of DNA-templated transcription"/>
    <property type="evidence" value="ECO:0007669"/>
    <property type="project" value="TreeGrafter"/>
</dbReference>
<keyword evidence="5" id="KW-0238">DNA-binding</keyword>
<protein>
    <submittedName>
        <fullName evidence="8">Transcriptional repressor</fullName>
    </submittedName>
</protein>
<dbReference type="Proteomes" id="UP000264062">
    <property type="component" value="Unassembled WGS sequence"/>
</dbReference>
<sequence length="138" mass="16173">MKRENKIYAEEIKKLLIEKGISPSYQRIRIFDFLTTNRIHPSAEMLYLQLIGEMPTLSRTTVYSTLNLFADKGMLKRIFIEGTLVRFDIDTSDHMHFKCTKCGEVFDIFKSAKKLLPKTEHKVINEEVYLYGICKNCK</sequence>
<evidence type="ECO:0000256" key="7">
    <source>
        <dbReference type="PIRSR" id="PIRSR602481-1"/>
    </source>
</evidence>
<comment type="caution">
    <text evidence="8">The sequence shown here is derived from an EMBL/GenBank/DDBJ whole genome shotgun (WGS) entry which is preliminary data.</text>
</comment>
<dbReference type="CDD" id="cd07153">
    <property type="entry name" value="Fur_like"/>
    <property type="match status" value="1"/>
</dbReference>
<accession>A0A350H9B5</accession>
<dbReference type="SUPFAM" id="SSF46785">
    <property type="entry name" value="Winged helix' DNA-binding domain"/>
    <property type="match status" value="1"/>
</dbReference>
<dbReference type="InterPro" id="IPR036390">
    <property type="entry name" value="WH_DNA-bd_sf"/>
</dbReference>
<evidence type="ECO:0000256" key="2">
    <source>
        <dbReference type="ARBA" id="ARBA00022491"/>
    </source>
</evidence>
<dbReference type="AlphaFoldDB" id="A0A350H9B5"/>
<proteinExistence type="inferred from homology"/>
<keyword evidence="6" id="KW-0804">Transcription</keyword>
<keyword evidence="3 7" id="KW-0862">Zinc</keyword>
<dbReference type="InterPro" id="IPR002481">
    <property type="entry name" value="FUR"/>
</dbReference>
<keyword evidence="2" id="KW-0678">Repressor</keyword>
<dbReference type="Gene3D" id="1.10.10.10">
    <property type="entry name" value="Winged helix-like DNA-binding domain superfamily/Winged helix DNA-binding domain"/>
    <property type="match status" value="1"/>
</dbReference>
<evidence type="ECO:0000256" key="6">
    <source>
        <dbReference type="ARBA" id="ARBA00023163"/>
    </source>
</evidence>
<reference evidence="8 9" key="1">
    <citation type="journal article" date="2018" name="Nat. Biotechnol.">
        <title>A standardized bacterial taxonomy based on genome phylogeny substantially revises the tree of life.</title>
        <authorList>
            <person name="Parks D.H."/>
            <person name="Chuvochina M."/>
            <person name="Waite D.W."/>
            <person name="Rinke C."/>
            <person name="Skarshewski A."/>
            <person name="Chaumeil P.A."/>
            <person name="Hugenholtz P."/>
        </authorList>
    </citation>
    <scope>NUCLEOTIDE SEQUENCE [LARGE SCALE GENOMIC DNA]</scope>
    <source>
        <strain evidence="8">UBA9956</strain>
    </source>
</reference>
<keyword evidence="4" id="KW-0805">Transcription regulation</keyword>
<gene>
    <name evidence="8" type="ORF">DCW38_03005</name>
</gene>
<evidence type="ECO:0000313" key="8">
    <source>
        <dbReference type="EMBL" id="HAV92131.1"/>
    </source>
</evidence>
<dbReference type="Gene3D" id="3.30.1490.190">
    <property type="match status" value="1"/>
</dbReference>
<dbReference type="GO" id="GO:0000976">
    <property type="term" value="F:transcription cis-regulatory region binding"/>
    <property type="evidence" value="ECO:0007669"/>
    <property type="project" value="TreeGrafter"/>
</dbReference>
<name>A0A350H9B5_UNCW3</name>
<dbReference type="InterPro" id="IPR036388">
    <property type="entry name" value="WH-like_DNA-bd_sf"/>
</dbReference>
<evidence type="ECO:0000256" key="3">
    <source>
        <dbReference type="ARBA" id="ARBA00022833"/>
    </source>
</evidence>
<evidence type="ECO:0000256" key="1">
    <source>
        <dbReference type="ARBA" id="ARBA00007957"/>
    </source>
</evidence>
<dbReference type="GO" id="GO:0008270">
    <property type="term" value="F:zinc ion binding"/>
    <property type="evidence" value="ECO:0007669"/>
    <property type="project" value="TreeGrafter"/>
</dbReference>
<keyword evidence="7" id="KW-0479">Metal-binding</keyword>
<dbReference type="PANTHER" id="PTHR33202">
    <property type="entry name" value="ZINC UPTAKE REGULATION PROTEIN"/>
    <property type="match status" value="1"/>
</dbReference>
<evidence type="ECO:0000313" key="9">
    <source>
        <dbReference type="Proteomes" id="UP000264062"/>
    </source>
</evidence>
<dbReference type="GO" id="GO:0003700">
    <property type="term" value="F:DNA-binding transcription factor activity"/>
    <property type="evidence" value="ECO:0007669"/>
    <property type="project" value="InterPro"/>
</dbReference>
<evidence type="ECO:0000256" key="4">
    <source>
        <dbReference type="ARBA" id="ARBA00023015"/>
    </source>
</evidence>
<dbReference type="PANTHER" id="PTHR33202:SF8">
    <property type="entry name" value="PEROXIDE-RESPONSIVE REPRESSOR PERR"/>
    <property type="match status" value="1"/>
</dbReference>
<comment type="cofactor">
    <cofactor evidence="7">
        <name>Zn(2+)</name>
        <dbReference type="ChEBI" id="CHEBI:29105"/>
    </cofactor>
    <text evidence="7">Binds 1 zinc ion per subunit.</text>
</comment>
<dbReference type="EMBL" id="DMZY01000090">
    <property type="protein sequence ID" value="HAV92131.1"/>
    <property type="molecule type" value="Genomic_DNA"/>
</dbReference>
<feature type="binding site" evidence="7">
    <location>
        <position position="102"/>
    </location>
    <ligand>
        <name>Zn(2+)</name>
        <dbReference type="ChEBI" id="CHEBI:29105"/>
    </ligand>
</feature>
<feature type="binding site" evidence="7">
    <location>
        <position position="137"/>
    </location>
    <ligand>
        <name>Zn(2+)</name>
        <dbReference type="ChEBI" id="CHEBI:29105"/>
    </ligand>
</feature>
<dbReference type="InterPro" id="IPR043135">
    <property type="entry name" value="Fur_C"/>
</dbReference>
<organism evidence="8 9">
    <name type="scientific">candidate division WOR-3 bacterium</name>
    <dbReference type="NCBI Taxonomy" id="2052148"/>
    <lineage>
        <taxon>Bacteria</taxon>
        <taxon>Bacteria division WOR-3</taxon>
    </lineage>
</organism>
<feature type="binding site" evidence="7">
    <location>
        <position position="134"/>
    </location>
    <ligand>
        <name>Zn(2+)</name>
        <dbReference type="ChEBI" id="CHEBI:29105"/>
    </ligand>
</feature>
<evidence type="ECO:0000256" key="5">
    <source>
        <dbReference type="ARBA" id="ARBA00023125"/>
    </source>
</evidence>
<dbReference type="Pfam" id="PF01475">
    <property type="entry name" value="FUR"/>
    <property type="match status" value="1"/>
</dbReference>
<comment type="similarity">
    <text evidence="1">Belongs to the Fur family.</text>
</comment>